<comment type="caution">
    <text evidence="3">The sequence shown here is derived from an EMBL/GenBank/DDBJ whole genome shotgun (WGS) entry which is preliminary data.</text>
</comment>
<proteinExistence type="inferred from homology"/>
<dbReference type="Pfam" id="PF03795">
    <property type="entry name" value="YCII"/>
    <property type="match status" value="1"/>
</dbReference>
<dbReference type="PANTHER" id="PTHR35174">
    <property type="entry name" value="BLL7171 PROTEIN-RELATED"/>
    <property type="match status" value="1"/>
</dbReference>
<evidence type="ECO:0000313" key="3">
    <source>
        <dbReference type="EMBL" id="MFB9207403.1"/>
    </source>
</evidence>
<feature type="domain" description="YCII-related" evidence="2">
    <location>
        <begin position="1"/>
        <end position="88"/>
    </location>
</feature>
<comment type="similarity">
    <text evidence="1">Belongs to the YciI family.</text>
</comment>
<name>A0ABV5ISC5_9ACTN</name>
<dbReference type="SUPFAM" id="SSF54909">
    <property type="entry name" value="Dimeric alpha+beta barrel"/>
    <property type="match status" value="1"/>
</dbReference>
<dbReference type="InterPro" id="IPR005545">
    <property type="entry name" value="YCII"/>
</dbReference>
<dbReference type="Proteomes" id="UP001589647">
    <property type="component" value="Unassembled WGS sequence"/>
</dbReference>
<evidence type="ECO:0000313" key="4">
    <source>
        <dbReference type="Proteomes" id="UP001589647"/>
    </source>
</evidence>
<organism evidence="3 4">
    <name type="scientific">Nonomuraea spiralis</name>
    <dbReference type="NCBI Taxonomy" id="46182"/>
    <lineage>
        <taxon>Bacteria</taxon>
        <taxon>Bacillati</taxon>
        <taxon>Actinomycetota</taxon>
        <taxon>Actinomycetes</taxon>
        <taxon>Streptosporangiales</taxon>
        <taxon>Streptosporangiaceae</taxon>
        <taxon>Nonomuraea</taxon>
    </lineage>
</organism>
<protein>
    <submittedName>
        <fullName evidence="3">YciI family protein</fullName>
    </submittedName>
</protein>
<evidence type="ECO:0000259" key="2">
    <source>
        <dbReference type="Pfam" id="PF03795"/>
    </source>
</evidence>
<dbReference type="InterPro" id="IPR011008">
    <property type="entry name" value="Dimeric_a/b-barrel"/>
</dbReference>
<gene>
    <name evidence="3" type="ORF">ACFFV7_39885</name>
</gene>
<evidence type="ECO:0000256" key="1">
    <source>
        <dbReference type="ARBA" id="ARBA00007689"/>
    </source>
</evidence>
<keyword evidence="4" id="KW-1185">Reference proteome</keyword>
<dbReference type="EMBL" id="JBHMEI010000052">
    <property type="protein sequence ID" value="MFB9207403.1"/>
    <property type="molecule type" value="Genomic_DNA"/>
</dbReference>
<dbReference type="RefSeq" id="WP_125642390.1">
    <property type="nucleotide sequence ID" value="NZ_BMRC01000063.1"/>
</dbReference>
<accession>A0ABV5ISC5</accession>
<reference evidence="3 4" key="1">
    <citation type="submission" date="2024-09" db="EMBL/GenBank/DDBJ databases">
        <authorList>
            <person name="Sun Q."/>
            <person name="Mori K."/>
        </authorList>
    </citation>
    <scope>NUCLEOTIDE SEQUENCE [LARGE SCALE GENOMIC DNA]</scope>
    <source>
        <strain evidence="3 4">CCM 3426</strain>
    </source>
</reference>
<sequence>MRFLLTNANEPRDDETLHVEMGRFIQELTEAGVLLASGGMELGGTMVRSTGGELTVTDGPYAEAKELAGGFALVEVASREEALEISRRFFAITGDGECHMRQIY</sequence>
<dbReference type="Gene3D" id="3.30.70.1060">
    <property type="entry name" value="Dimeric alpha+beta barrel"/>
    <property type="match status" value="1"/>
</dbReference>